<dbReference type="AlphaFoldDB" id="A0A1I6QGN4"/>
<dbReference type="Proteomes" id="UP000198788">
    <property type="component" value="Unassembled WGS sequence"/>
</dbReference>
<organism evidence="1 2">
    <name type="scientific">Brevundimonas viscosa</name>
    <dbReference type="NCBI Taxonomy" id="871741"/>
    <lineage>
        <taxon>Bacteria</taxon>
        <taxon>Pseudomonadati</taxon>
        <taxon>Pseudomonadota</taxon>
        <taxon>Alphaproteobacteria</taxon>
        <taxon>Caulobacterales</taxon>
        <taxon>Caulobacteraceae</taxon>
        <taxon>Brevundimonas</taxon>
    </lineage>
</organism>
<gene>
    <name evidence="1" type="ORF">SAMN05192570_1808</name>
</gene>
<evidence type="ECO:0000313" key="1">
    <source>
        <dbReference type="EMBL" id="SFS51627.1"/>
    </source>
</evidence>
<dbReference type="EMBL" id="FOZV01000003">
    <property type="protein sequence ID" value="SFS51627.1"/>
    <property type="molecule type" value="Genomic_DNA"/>
</dbReference>
<proteinExistence type="predicted"/>
<reference evidence="2" key="1">
    <citation type="submission" date="2016-10" db="EMBL/GenBank/DDBJ databases">
        <authorList>
            <person name="Varghese N."/>
            <person name="Submissions S."/>
        </authorList>
    </citation>
    <scope>NUCLEOTIDE SEQUENCE [LARGE SCALE GENOMIC DNA]</scope>
    <source>
        <strain evidence="2">CGMCC 1.10683</strain>
    </source>
</reference>
<sequence length="446" mass="48774">MGLAAGDKVLVRNVRTEDVERTLASLKPFFRRSAWLGSSNRYLTKTVDRLRSDNANLGGTKSRHLAQYIAASAVLHCNDAWSYMGRSLHATLNGDPHRALHLAYYAELRAAMSLLAASGVGIFLNKHYVITGALASAKLSTGDRTHVLAWDALAYWGRQRASGDLFSELIKPGGISVADWLFPVGGRAAVGAQASAWFLQWGQDLKWGAKDRNLRNESSYRPDGLPKAWATDPADCLSYVQDFWSAFEPASGAQFSSLDRQILRLVVENTYRASSDSDPIGPGFEEHVDRIIAGQGLPESAATRWKEFLTRRLEPADSRLLSKASVRPNSQTPDELGVTSRAALLLRLSTGAVADLMTAAGISSLDTGFWWQSVGVARGFWSSGAVPDPLTDMWADVRDALDELEAFQARYVADQQTAFRVQTELAPSLPLLSSAERIGLWSLYPA</sequence>
<keyword evidence="2" id="KW-1185">Reference proteome</keyword>
<accession>A0A1I6QGN4</accession>
<evidence type="ECO:0000313" key="2">
    <source>
        <dbReference type="Proteomes" id="UP000198788"/>
    </source>
</evidence>
<protein>
    <submittedName>
        <fullName evidence="1">Uncharacterized protein</fullName>
    </submittedName>
</protein>
<name>A0A1I6QGN4_9CAUL</name>